<dbReference type="Gene3D" id="3.10.250.10">
    <property type="entry name" value="SRCR-like domain"/>
    <property type="match status" value="1"/>
</dbReference>
<evidence type="ECO:0000256" key="4">
    <source>
        <dbReference type="ARBA" id="ARBA00022737"/>
    </source>
</evidence>
<sequence>VIKPRLFCIFKRWKLCANASGPIRLVGYGSTGCSGTVEVQYNGTWGTVCDDNWDLNDAKVVCRQQLSCETALYAPGSALFGQGSGKICLSDIVCLDASYLTLISWCGLSLGSKRSRDYQRSQLYPHLLYSW</sequence>
<dbReference type="InterPro" id="IPR001190">
    <property type="entry name" value="SRCR"/>
</dbReference>
<comment type="function">
    <text evidence="8">Binds to extracellular matrix proteins. Binds to pathogen-associated molecular patterns (PAMPs) present on the cell walls of Gram-positive and Gram-negative bacteria and fungi, behaving as a pattern recognition receptor (PRR). Induces bacterial and fungal aggregation and subsequent inhibition of PAMP-induced cytokine release. Does not possess intrinsic bactericidal activity. May play a role in the innate defense and homeostasis of certain epithelial surfaces.</text>
</comment>
<dbReference type="SUPFAM" id="SSF56487">
    <property type="entry name" value="SRCR-like"/>
    <property type="match status" value="1"/>
</dbReference>
<reference evidence="13" key="2">
    <citation type="submission" date="2025-09" db="UniProtKB">
        <authorList>
            <consortium name="Ensembl"/>
        </authorList>
    </citation>
    <scope>IDENTIFICATION</scope>
</reference>
<evidence type="ECO:0000256" key="11">
    <source>
        <dbReference type="PROSITE-ProRule" id="PRU00196"/>
    </source>
</evidence>
<dbReference type="FunFam" id="3.10.250.10:FF:000007">
    <property type="entry name" value="Soluble scavenger receptor cysteine-rich domain-containing protein SSC5D"/>
    <property type="match status" value="1"/>
</dbReference>
<protein>
    <recommendedName>
        <fullName evidence="10">Soluble scavenger receptor cysteine-rich domain-containing protein SSC5D</fullName>
    </recommendedName>
</protein>
<evidence type="ECO:0000256" key="10">
    <source>
        <dbReference type="ARBA" id="ARBA00069168"/>
    </source>
</evidence>
<dbReference type="GeneTree" id="ENSGT00940000166622"/>
<evidence type="ECO:0000256" key="7">
    <source>
        <dbReference type="ARBA" id="ARBA00023180"/>
    </source>
</evidence>
<dbReference type="SMART" id="SM00202">
    <property type="entry name" value="SR"/>
    <property type="match status" value="1"/>
</dbReference>
<evidence type="ECO:0000313" key="13">
    <source>
        <dbReference type="Ensembl" id="ENSOMEP00000017879.1"/>
    </source>
</evidence>
<dbReference type="PANTHER" id="PTHR19331">
    <property type="entry name" value="SCAVENGER RECEPTOR DOMAIN-CONTAINING"/>
    <property type="match status" value="1"/>
</dbReference>
<keyword evidence="5" id="KW-1015">Disulfide bond</keyword>
<dbReference type="InterPro" id="IPR036772">
    <property type="entry name" value="SRCR-like_dom_sf"/>
</dbReference>
<keyword evidence="2" id="KW-0964">Secreted</keyword>
<evidence type="ECO:0000256" key="2">
    <source>
        <dbReference type="ARBA" id="ARBA00022525"/>
    </source>
</evidence>
<dbReference type="PROSITE" id="PS50287">
    <property type="entry name" value="SRCR_2"/>
    <property type="match status" value="1"/>
</dbReference>
<name>A0A3B3CLB4_ORYME</name>
<feature type="domain" description="SRCR" evidence="12">
    <location>
        <begin position="23"/>
        <end position="106"/>
    </location>
</feature>
<dbReference type="Pfam" id="PF00530">
    <property type="entry name" value="SRCR"/>
    <property type="match status" value="1"/>
</dbReference>
<organism evidence="13 14">
    <name type="scientific">Oryzias melastigma</name>
    <name type="common">Marine medaka</name>
    <dbReference type="NCBI Taxonomy" id="30732"/>
    <lineage>
        <taxon>Eukaryota</taxon>
        <taxon>Metazoa</taxon>
        <taxon>Chordata</taxon>
        <taxon>Craniata</taxon>
        <taxon>Vertebrata</taxon>
        <taxon>Euteleostomi</taxon>
        <taxon>Actinopterygii</taxon>
        <taxon>Neopterygii</taxon>
        <taxon>Teleostei</taxon>
        <taxon>Neoteleostei</taxon>
        <taxon>Acanthomorphata</taxon>
        <taxon>Ovalentaria</taxon>
        <taxon>Atherinomorphae</taxon>
        <taxon>Beloniformes</taxon>
        <taxon>Adrianichthyidae</taxon>
        <taxon>Oryziinae</taxon>
        <taxon>Oryzias</taxon>
    </lineage>
</organism>
<evidence type="ECO:0000256" key="8">
    <source>
        <dbReference type="ARBA" id="ARBA00058074"/>
    </source>
</evidence>
<dbReference type="Ensembl" id="ENSOMET00000026696.1">
    <property type="protein sequence ID" value="ENSOMEP00000017879.1"/>
    <property type="gene ID" value="ENSOMEG00000019574.1"/>
</dbReference>
<evidence type="ECO:0000259" key="12">
    <source>
        <dbReference type="PROSITE" id="PS50287"/>
    </source>
</evidence>
<comment type="subcellular location">
    <subcellularLocation>
        <location evidence="1">Secreted</location>
    </subcellularLocation>
</comment>
<keyword evidence="7" id="KW-0325">Glycoprotein</keyword>
<dbReference type="Proteomes" id="UP000261560">
    <property type="component" value="Unplaced"/>
</dbReference>
<keyword evidence="14" id="KW-1185">Reference proteome</keyword>
<keyword evidence="4" id="KW-0677">Repeat</keyword>
<keyword evidence="6" id="KW-0675">Receptor</keyword>
<evidence type="ECO:0000256" key="6">
    <source>
        <dbReference type="ARBA" id="ARBA00023170"/>
    </source>
</evidence>
<evidence type="ECO:0000256" key="5">
    <source>
        <dbReference type="ARBA" id="ARBA00023157"/>
    </source>
</evidence>
<dbReference type="AlphaFoldDB" id="A0A3B3CLB4"/>
<proteinExistence type="predicted"/>
<accession>A0A3B3CLB4</accession>
<reference evidence="13" key="1">
    <citation type="submission" date="2025-08" db="UniProtKB">
        <authorList>
            <consortium name="Ensembl"/>
        </authorList>
    </citation>
    <scope>IDENTIFICATION</scope>
</reference>
<dbReference type="GO" id="GO:0016020">
    <property type="term" value="C:membrane"/>
    <property type="evidence" value="ECO:0007669"/>
    <property type="project" value="InterPro"/>
</dbReference>
<dbReference type="OMA" id="CAWCVES"/>
<evidence type="ECO:0000256" key="1">
    <source>
        <dbReference type="ARBA" id="ARBA00004613"/>
    </source>
</evidence>
<dbReference type="PANTHER" id="PTHR19331:SF22">
    <property type="entry name" value="DELETED IN MALIGNANT BRAIN TUMORS 1 PROTEIN"/>
    <property type="match status" value="1"/>
</dbReference>
<comment type="caution">
    <text evidence="11">Lacks conserved residue(s) required for the propagation of feature annotation.</text>
</comment>
<evidence type="ECO:0000256" key="9">
    <source>
        <dbReference type="ARBA" id="ARBA00064153"/>
    </source>
</evidence>
<keyword evidence="3" id="KW-0732">Signal</keyword>
<evidence type="ECO:0000313" key="14">
    <source>
        <dbReference type="Proteomes" id="UP000261560"/>
    </source>
</evidence>
<comment type="subunit">
    <text evidence="9">Interacts with LGALS1 and laminin.</text>
</comment>
<dbReference type="PaxDb" id="30732-ENSOMEP00000017879"/>
<evidence type="ECO:0000256" key="3">
    <source>
        <dbReference type="ARBA" id="ARBA00022729"/>
    </source>
</evidence>
<dbReference type="PRINTS" id="PR00258">
    <property type="entry name" value="SPERACTRCPTR"/>
</dbReference>